<name>A0A2C6KNW8_9APIC</name>
<reference evidence="1 2" key="1">
    <citation type="journal article" date="2017" name="Int. J. Parasitol.">
        <title>The genome of the protozoan parasite Cystoisospora suis and a reverse vaccinology approach to identify vaccine candidates.</title>
        <authorList>
            <person name="Palmieri N."/>
            <person name="Shrestha A."/>
            <person name="Ruttkowski B."/>
            <person name="Beck T."/>
            <person name="Vogl C."/>
            <person name="Tomley F."/>
            <person name="Blake D.P."/>
            <person name="Joachim A."/>
        </authorList>
    </citation>
    <scope>NUCLEOTIDE SEQUENCE [LARGE SCALE GENOMIC DNA]</scope>
    <source>
        <strain evidence="1 2">Wien I</strain>
    </source>
</reference>
<organism evidence="1 2">
    <name type="scientific">Cystoisospora suis</name>
    <dbReference type="NCBI Taxonomy" id="483139"/>
    <lineage>
        <taxon>Eukaryota</taxon>
        <taxon>Sar</taxon>
        <taxon>Alveolata</taxon>
        <taxon>Apicomplexa</taxon>
        <taxon>Conoidasida</taxon>
        <taxon>Coccidia</taxon>
        <taxon>Eucoccidiorida</taxon>
        <taxon>Eimeriorina</taxon>
        <taxon>Sarcocystidae</taxon>
        <taxon>Cystoisospora</taxon>
    </lineage>
</organism>
<sequence length="42" mass="5174">MTEAVRHLHSRRRKHEDLFVPVGCLSDEVHFWIPRYILEIRM</sequence>
<gene>
    <name evidence="1" type="ORF">CSUI_008094</name>
</gene>
<proteinExistence type="predicted"/>
<keyword evidence="2" id="KW-1185">Reference proteome</keyword>
<dbReference type="VEuPathDB" id="ToxoDB:CSUI_008094"/>
<dbReference type="Proteomes" id="UP000221165">
    <property type="component" value="Unassembled WGS sequence"/>
</dbReference>
<dbReference type="AlphaFoldDB" id="A0A2C6KNW8"/>
<dbReference type="RefSeq" id="XP_067919793.1">
    <property type="nucleotide sequence ID" value="XM_068068233.1"/>
</dbReference>
<dbReference type="EMBL" id="MIGC01004432">
    <property type="protein sequence ID" value="PHJ18083.1"/>
    <property type="molecule type" value="Genomic_DNA"/>
</dbReference>
<comment type="caution">
    <text evidence="1">The sequence shown here is derived from an EMBL/GenBank/DDBJ whole genome shotgun (WGS) entry which is preliminary data.</text>
</comment>
<evidence type="ECO:0000313" key="1">
    <source>
        <dbReference type="EMBL" id="PHJ18083.1"/>
    </source>
</evidence>
<accession>A0A2C6KNW8</accession>
<protein>
    <submittedName>
        <fullName evidence="1">Uncharacterized protein</fullName>
    </submittedName>
</protein>
<dbReference type="GeneID" id="94431444"/>
<evidence type="ECO:0000313" key="2">
    <source>
        <dbReference type="Proteomes" id="UP000221165"/>
    </source>
</evidence>